<dbReference type="InterPro" id="IPR025857">
    <property type="entry name" value="MacB_PCD"/>
</dbReference>
<sequence length="440" mass="47998">MTGRQRMAAAKGSRAAPPDAEPMGTRPFAAFEWMLSLRYLRARRKEGFISVIAGFSFVGIVLGVATLIIVMAVMNGFRQELLGKILGLNGHMLVQPLENALTDYTAVADRISKLNGIKLAVPVVEGQALASSPYNASGVLVRGLAEKDLRSMPSVANNIRQGTLDGFDQGQGLAIGKRLADQLSLRAGDNITLVAPRGSVTPMGTSPRIKVYKIAAVFEIGMSEYDSAFVFMPLPEAQAYFNRNGDVNAIEVYIANPDDVGELRGAVQAAAQRPVYIVDWRQRNATFFNALQVERNVMFLILTLIVLVAALNIISGLIMLVKDKGHDIAVLRTMGATQGAIMRIFLITGASIGVVGTLVGVLLGVVVCLNIEEIRQFISWMTRTELFSPELYYLSRLPAQMDMRETLSVVFMALTLSLLATLYPSWRAARLDPVEALRYE</sequence>
<feature type="transmembrane region" description="Helical" evidence="9">
    <location>
        <begin position="341"/>
        <end position="371"/>
    </location>
</feature>
<dbReference type="PANTHER" id="PTHR30489">
    <property type="entry name" value="LIPOPROTEIN-RELEASING SYSTEM TRANSMEMBRANE PROTEIN LOLE"/>
    <property type="match status" value="1"/>
</dbReference>
<feature type="domain" description="MacB-like periplasmic core" evidence="11">
    <location>
        <begin position="57"/>
        <end position="269"/>
    </location>
</feature>
<dbReference type="GO" id="GO:0098797">
    <property type="term" value="C:plasma membrane protein complex"/>
    <property type="evidence" value="ECO:0007669"/>
    <property type="project" value="TreeGrafter"/>
</dbReference>
<dbReference type="GO" id="GO:0042953">
    <property type="term" value="P:lipoprotein transport"/>
    <property type="evidence" value="ECO:0007669"/>
    <property type="project" value="InterPro"/>
</dbReference>
<dbReference type="AlphaFoldDB" id="A8I441"/>
<evidence type="ECO:0000259" key="10">
    <source>
        <dbReference type="Pfam" id="PF02687"/>
    </source>
</evidence>
<evidence type="ECO:0000313" key="12">
    <source>
        <dbReference type="EMBL" id="BAF87685.1"/>
    </source>
</evidence>
<comment type="subcellular location">
    <subcellularLocation>
        <location evidence="1">Cell membrane</location>
        <topology evidence="1">Multi-pass membrane protein</topology>
    </subcellularLocation>
</comment>
<feature type="transmembrane region" description="Helical" evidence="9">
    <location>
        <begin position="48"/>
        <end position="74"/>
    </location>
</feature>
<evidence type="ECO:0000256" key="8">
    <source>
        <dbReference type="SAM" id="MobiDB-lite"/>
    </source>
</evidence>
<keyword evidence="6 9" id="KW-1133">Transmembrane helix</keyword>
<dbReference type="KEGG" id="azc:AZC_1687"/>
<name>A8I441_AZOC5</name>
<evidence type="ECO:0000256" key="2">
    <source>
        <dbReference type="ARBA" id="ARBA00005236"/>
    </source>
</evidence>
<evidence type="ECO:0000256" key="5">
    <source>
        <dbReference type="ARBA" id="ARBA00022692"/>
    </source>
</evidence>
<dbReference type="EMBL" id="AP009384">
    <property type="protein sequence ID" value="BAF87685.1"/>
    <property type="molecule type" value="Genomic_DNA"/>
</dbReference>
<organism evidence="12 13">
    <name type="scientific">Azorhizobium caulinodans (strain ATCC 43989 / DSM 5975 / JCM 20966 / LMG 6465 / NBRC 14845 / NCIMB 13405 / ORS 571)</name>
    <dbReference type="NCBI Taxonomy" id="438753"/>
    <lineage>
        <taxon>Bacteria</taxon>
        <taxon>Pseudomonadati</taxon>
        <taxon>Pseudomonadota</taxon>
        <taxon>Alphaproteobacteria</taxon>
        <taxon>Hyphomicrobiales</taxon>
        <taxon>Xanthobacteraceae</taxon>
        <taxon>Azorhizobium</taxon>
    </lineage>
</organism>
<reference evidence="13" key="2">
    <citation type="submission" date="2007-04" db="EMBL/GenBank/DDBJ databases">
        <title>Complete genome sequence of the nitrogen-fixing bacterium Azorhizobium caulinodans ORS571.</title>
        <authorList>
            <person name="Lee K.B."/>
            <person name="Backer P.D."/>
            <person name="Aono T."/>
            <person name="Liu C.T."/>
            <person name="Suzuki S."/>
            <person name="Suzuki T."/>
            <person name="Kaneko T."/>
            <person name="Yamada M."/>
            <person name="Tabata S."/>
            <person name="Kupfer D.M."/>
            <person name="Najar F.Z."/>
            <person name="Wiley G.B."/>
            <person name="Roe B."/>
            <person name="Binnewies T."/>
            <person name="Ussery D."/>
            <person name="Vereecke D."/>
            <person name="Gevers D."/>
            <person name="Holsters M."/>
            <person name="Oyaizu H."/>
        </authorList>
    </citation>
    <scope>NUCLEOTIDE SEQUENCE [LARGE SCALE GENOMIC DNA]</scope>
    <source>
        <strain evidence="13">ATCC 43989 / DSM 5975 / JCM 20966 / LMG 6465 / NBRC 14845 / NCIMB 13405 / ORS 571</strain>
    </source>
</reference>
<reference evidence="12 13" key="1">
    <citation type="journal article" date="2007" name="Appl. Environ. Microbiol.">
        <title>Rhizobial factors required for stem nodule maturation and maintenance in Sesbania rostrata-Azorhizobium caulinodans ORS571 symbiosis.</title>
        <authorList>
            <person name="Suzuki S."/>
            <person name="Aono T."/>
            <person name="Lee KB."/>
            <person name="Suzuki T."/>
            <person name="Liu CT."/>
            <person name="Miwa H."/>
            <person name="Wakao S."/>
            <person name="Iki T."/>
            <person name="Oyaizu H."/>
        </authorList>
    </citation>
    <scope>NUCLEOTIDE SEQUENCE [LARGE SCALE GENOMIC DNA]</scope>
    <source>
        <strain evidence="13">ATCC 43989 / DSM 5975 / JCM 20966 / LMG 6465 / NBRC 14845 / NCIMB 13405 / ORS 571</strain>
    </source>
</reference>
<dbReference type="Pfam" id="PF02687">
    <property type="entry name" value="FtsX"/>
    <property type="match status" value="1"/>
</dbReference>
<dbReference type="InterPro" id="IPR011925">
    <property type="entry name" value="LolCE_TM"/>
</dbReference>
<reference evidence="12 13" key="5">
    <citation type="journal article" date="2010" name="Appl. Environ. Microbiol.">
        <title>phrR-like gene praR of Azorhizobium caulinodans ORS571 is essential for symbiosis with Sesbania rostrata and is involved in expression of reb genes.</title>
        <authorList>
            <person name="Akiba N."/>
            <person name="Aono T."/>
            <person name="Toyazaki H."/>
            <person name="Sato S."/>
            <person name="Oyaizu H."/>
        </authorList>
    </citation>
    <scope>NUCLEOTIDE SEQUENCE [LARGE SCALE GENOMIC DNA]</scope>
    <source>
        <strain evidence="13">ATCC 43989 / DSM 5975 / JCM 20966 / LMG 6465 / NBRC 14845 / NCIMB 13405 / ORS 571</strain>
    </source>
</reference>
<keyword evidence="13" id="KW-1185">Reference proteome</keyword>
<reference evidence="12 13" key="3">
    <citation type="journal article" date="2008" name="BMC Genomics">
        <title>The genome of the versatile nitrogen fixer Azorhizobium caulinodans ORS571.</title>
        <authorList>
            <person name="Lee KB."/>
            <person name="Backer P.D."/>
            <person name="Aono T."/>
            <person name="Liu CT."/>
            <person name="Suzuki S."/>
            <person name="Suzuki T."/>
            <person name="Kaneko T."/>
            <person name="Yamada M."/>
            <person name="Tabata S."/>
            <person name="Kupfer D.M."/>
            <person name="Najar F.Z."/>
            <person name="Wiley G.B."/>
            <person name="Roe B."/>
            <person name="Binnewies T.T."/>
            <person name="Ussery D.W."/>
            <person name="D'Haeze W."/>
            <person name="Herder J.D."/>
            <person name="Gevers D."/>
            <person name="Vereecke D."/>
            <person name="Holsters M."/>
            <person name="Oyaizu H."/>
        </authorList>
    </citation>
    <scope>NUCLEOTIDE SEQUENCE [LARGE SCALE GENOMIC DNA]</scope>
    <source>
        <strain evidence="13">ATCC 43989 / DSM 5975 / JCM 20966 / LMG 6465 / NBRC 14845 / NCIMB 13405 / ORS 571</strain>
    </source>
</reference>
<keyword evidence="5 9" id="KW-0812">Transmembrane</keyword>
<accession>A8I441</accession>
<evidence type="ECO:0000256" key="9">
    <source>
        <dbReference type="SAM" id="Phobius"/>
    </source>
</evidence>
<dbReference type="Proteomes" id="UP000000270">
    <property type="component" value="Chromosome"/>
</dbReference>
<dbReference type="GO" id="GO:0044874">
    <property type="term" value="P:lipoprotein localization to outer membrane"/>
    <property type="evidence" value="ECO:0007669"/>
    <property type="project" value="TreeGrafter"/>
</dbReference>
<evidence type="ECO:0000313" key="13">
    <source>
        <dbReference type="Proteomes" id="UP000000270"/>
    </source>
</evidence>
<evidence type="ECO:0000259" key="11">
    <source>
        <dbReference type="Pfam" id="PF12704"/>
    </source>
</evidence>
<dbReference type="PANTHER" id="PTHR30489:SF0">
    <property type="entry name" value="LIPOPROTEIN-RELEASING SYSTEM TRANSMEMBRANE PROTEIN LOLE"/>
    <property type="match status" value="1"/>
</dbReference>
<keyword evidence="7 9" id="KW-0472">Membrane</keyword>
<protein>
    <submittedName>
        <fullName evidence="12">Lipoprotein releasing system transmembrane protein</fullName>
    </submittedName>
</protein>
<dbReference type="NCBIfam" id="TIGR02212">
    <property type="entry name" value="lolCE"/>
    <property type="match status" value="1"/>
</dbReference>
<dbReference type="eggNOG" id="COG4591">
    <property type="taxonomic scope" value="Bacteria"/>
</dbReference>
<keyword evidence="12" id="KW-0449">Lipoprotein</keyword>
<feature type="transmembrane region" description="Helical" evidence="9">
    <location>
        <begin position="406"/>
        <end position="426"/>
    </location>
</feature>
<comment type="similarity">
    <text evidence="2">Belongs to the ABC-4 integral membrane protein family. LolC/E subfamily.</text>
</comment>
<evidence type="ECO:0000256" key="3">
    <source>
        <dbReference type="ARBA" id="ARBA00022448"/>
    </source>
</evidence>
<dbReference type="HOGENOM" id="CLU_000604_8_1_5"/>
<evidence type="ECO:0000256" key="1">
    <source>
        <dbReference type="ARBA" id="ARBA00004651"/>
    </source>
</evidence>
<feature type="transmembrane region" description="Helical" evidence="9">
    <location>
        <begin position="297"/>
        <end position="321"/>
    </location>
</feature>
<feature type="domain" description="ABC3 transporter permease C-terminal" evidence="10">
    <location>
        <begin position="300"/>
        <end position="433"/>
    </location>
</feature>
<dbReference type="Pfam" id="PF12704">
    <property type="entry name" value="MacB_PCD"/>
    <property type="match status" value="1"/>
</dbReference>
<dbReference type="STRING" id="438753.AZC_1687"/>
<proteinExistence type="inferred from homology"/>
<reference evidence="12 13" key="6">
    <citation type="journal article" date="2011" name="Appl. Environ. Microbiol.">
        <title>Involvement of the azorhizobial chromosome partition gene (parA) in the onset of bacteroid differentiation during Sesbania rostrata stem nodule development.</title>
        <authorList>
            <person name="Liu CT."/>
            <person name="Lee KB."/>
            <person name="Wang YS."/>
            <person name="Peng MH."/>
            <person name="Lee KT."/>
            <person name="Suzuki S."/>
            <person name="Suzuki T."/>
            <person name="Oyaizu H."/>
        </authorList>
    </citation>
    <scope>NUCLEOTIDE SEQUENCE [LARGE SCALE GENOMIC DNA]</scope>
    <source>
        <strain evidence="13">ATCC 43989 / DSM 5975 / JCM 20966 / LMG 6465 / NBRC 14845 / NCIMB 13405 / ORS 571</strain>
    </source>
</reference>
<feature type="region of interest" description="Disordered" evidence="8">
    <location>
        <begin position="1"/>
        <end position="21"/>
    </location>
</feature>
<reference evidence="12 13" key="4">
    <citation type="journal article" date="2009" name="Appl. Environ. Microbiol.">
        <title>Comparative genome-wide transcriptional profiling of Azorhizobium caulinodans ORS571 grown under free-living and symbiotic conditions.</title>
        <authorList>
            <person name="Tsukada S."/>
            <person name="Aono T."/>
            <person name="Akiba N."/>
            <person name="Lee KB."/>
            <person name="Liu CT."/>
            <person name="Toyazaki H."/>
            <person name="Oyaizu H."/>
        </authorList>
    </citation>
    <scope>NUCLEOTIDE SEQUENCE [LARGE SCALE GENOMIC DNA]</scope>
    <source>
        <strain evidence="13">ATCC 43989 / DSM 5975 / JCM 20966 / LMG 6465 / NBRC 14845 / NCIMB 13405 / ORS 571</strain>
    </source>
</reference>
<evidence type="ECO:0000256" key="4">
    <source>
        <dbReference type="ARBA" id="ARBA00022475"/>
    </source>
</evidence>
<evidence type="ECO:0000256" key="7">
    <source>
        <dbReference type="ARBA" id="ARBA00023136"/>
    </source>
</evidence>
<dbReference type="InterPro" id="IPR003838">
    <property type="entry name" value="ABC3_permease_C"/>
</dbReference>
<evidence type="ECO:0000256" key="6">
    <source>
        <dbReference type="ARBA" id="ARBA00022989"/>
    </source>
</evidence>
<keyword evidence="4" id="KW-1003">Cell membrane</keyword>
<gene>
    <name evidence="12" type="primary">lolC</name>
    <name evidence="12" type="ordered locus">AZC_1687</name>
</gene>
<dbReference type="InterPro" id="IPR051447">
    <property type="entry name" value="Lipoprotein-release_system"/>
</dbReference>
<keyword evidence="3" id="KW-0813">Transport</keyword>